<feature type="region of interest" description="Disordered" evidence="1">
    <location>
        <begin position="1"/>
        <end position="21"/>
    </location>
</feature>
<evidence type="ECO:0008006" key="4">
    <source>
        <dbReference type="Google" id="ProtNLM"/>
    </source>
</evidence>
<keyword evidence="3" id="KW-1185">Reference proteome</keyword>
<protein>
    <recommendedName>
        <fullName evidence="4">Helix-turn-helix DNA binding domain protein</fullName>
    </recommendedName>
</protein>
<reference evidence="2 3" key="1">
    <citation type="journal article" date="2023" name="PLoS ONE">
        <title>Complete genome assembly of Hawai'i environmental nontuberculous mycobacteria reveals unexpected co-isolation with methylobacteria.</title>
        <authorList>
            <person name="Hendrix J."/>
            <person name="Epperson L.E."/>
            <person name="Tong E.I."/>
            <person name="Chan Y.L."/>
            <person name="Hasan N.A."/>
            <person name="Dawrs S.N."/>
            <person name="Norton G.J."/>
            <person name="Virdi R."/>
            <person name="Crooks J.L."/>
            <person name="Chan E.D."/>
            <person name="Honda J.R."/>
            <person name="Strong M."/>
        </authorList>
    </citation>
    <scope>NUCLEOTIDE SEQUENCE [LARGE SCALE GENOMIC DNA]</scope>
    <source>
        <strain evidence="2 3">NJH_HI04-1</strain>
    </source>
</reference>
<evidence type="ECO:0000313" key="2">
    <source>
        <dbReference type="EMBL" id="MEN3236970.1"/>
    </source>
</evidence>
<evidence type="ECO:0000256" key="1">
    <source>
        <dbReference type="SAM" id="MobiDB-lite"/>
    </source>
</evidence>
<proteinExistence type="predicted"/>
<gene>
    <name evidence="2" type="ORF">PUR29_26015</name>
</gene>
<comment type="caution">
    <text evidence="2">The sequence shown here is derived from an EMBL/GenBank/DDBJ whole genome shotgun (WGS) entry which is preliminary data.</text>
</comment>
<dbReference type="EMBL" id="JAQYXP010000003">
    <property type="protein sequence ID" value="MEN3236970.1"/>
    <property type="molecule type" value="Genomic_DNA"/>
</dbReference>
<evidence type="ECO:0000313" key="3">
    <source>
        <dbReference type="Proteomes" id="UP001407347"/>
    </source>
</evidence>
<dbReference type="RefSeq" id="WP_053081689.1">
    <property type="nucleotide sequence ID" value="NZ_JAQYXP010000003.1"/>
</dbReference>
<organism evidence="2 3">
    <name type="scientific">Methylobacterium ajmalii</name>
    <dbReference type="NCBI Taxonomy" id="2738439"/>
    <lineage>
        <taxon>Bacteria</taxon>
        <taxon>Pseudomonadati</taxon>
        <taxon>Pseudomonadota</taxon>
        <taxon>Alphaproteobacteria</taxon>
        <taxon>Hyphomicrobiales</taxon>
        <taxon>Methylobacteriaceae</taxon>
        <taxon>Methylobacterium</taxon>
    </lineage>
</organism>
<name>A0ABV0A0X9_9HYPH</name>
<dbReference type="Proteomes" id="UP001407347">
    <property type="component" value="Unassembled WGS sequence"/>
</dbReference>
<sequence>MKLSLDIPSPAARGNGGPALDETNYEQLERIGRALHGDLWHAKLANDLGESERDARRWRAGQGQPSDETLRMARWYVRQYIKILQRIVEE</sequence>
<accession>A0ABV0A0X9</accession>